<dbReference type="PANTHER" id="PTHR23033:SF14">
    <property type="entry name" value="GLYCOPROTEIN-N-ACETYLGALACTOSAMINE 3-BETA-GALACTOSYLTRANSFERASE 1-RELATED"/>
    <property type="match status" value="1"/>
</dbReference>
<evidence type="ECO:0000259" key="13">
    <source>
        <dbReference type="Pfam" id="PF02434"/>
    </source>
</evidence>
<dbReference type="GO" id="GO:0016020">
    <property type="term" value="C:membrane"/>
    <property type="evidence" value="ECO:0007669"/>
    <property type="project" value="UniProtKB-SubCell"/>
</dbReference>
<keyword evidence="9" id="KW-0735">Signal-anchor</keyword>
<keyword evidence="7 12" id="KW-0812">Transmembrane</keyword>
<sequence>MPRLFNSRVKNKCSPCNGIYILLLCFIFLVMVMQLQRENLEKKDILVAPPPPRIFCIIVTYEYRHEHAGIHILRTWAKHCDHFVFVSDDIDHFLEPAVFLHLHSRWERIRAHLEYVQGYHIHKGDWFLYANDDNFVVVENLREMLSTYSPNELVYFGCKLRTPNGLVFMHQGSGIVFSRAALEAFVLEALPNSSICSPVKIDSEATEELGRCLTNVNVLAGDSRDEWRGHRFLPFEVDLHLGGQMNKSQDHHKYYLDHSYYPVIDLSFPVSMQFICSHLEHIMDIYNLYYFTYKVRIFGGHQEVEQNTEDQEGRVFWNKKVAQS</sequence>
<name>A0A6P4JF14_DROKI</name>
<keyword evidence="5" id="KW-0328">Glycosyltransferase</keyword>
<dbReference type="AlphaFoldDB" id="A0A6P4JF14"/>
<evidence type="ECO:0000256" key="8">
    <source>
        <dbReference type="ARBA" id="ARBA00022741"/>
    </source>
</evidence>
<dbReference type="EC" id="2.4.1.122" evidence="4"/>
<dbReference type="InterPro" id="IPR026050">
    <property type="entry name" value="C1GALT1/C1GALT1_chp1"/>
</dbReference>
<dbReference type="InterPro" id="IPR003378">
    <property type="entry name" value="Fringe-like_glycosylTrfase"/>
</dbReference>
<reference evidence="15" key="1">
    <citation type="submission" date="2025-08" db="UniProtKB">
        <authorList>
            <consortium name="RefSeq"/>
        </authorList>
    </citation>
    <scope>IDENTIFICATION</scope>
    <source>
        <strain evidence="15">14028-0561.14</strain>
        <tissue evidence="15">Whole fly</tissue>
    </source>
</reference>
<keyword evidence="11 12" id="KW-0472">Membrane</keyword>
<comment type="pathway">
    <text evidence="2">Protein modification; protein glycosylation.</text>
</comment>
<comment type="similarity">
    <text evidence="3">Belongs to the glycosyltransferase 31 family. Beta3-Gal-T subfamily.</text>
</comment>
<evidence type="ECO:0000256" key="1">
    <source>
        <dbReference type="ARBA" id="ARBA00004606"/>
    </source>
</evidence>
<dbReference type="GeneID" id="108083003"/>
<evidence type="ECO:0000256" key="3">
    <source>
        <dbReference type="ARBA" id="ARBA00006462"/>
    </source>
</evidence>
<dbReference type="GO" id="GO:0016263">
    <property type="term" value="F:glycoprotein-N-acetylgalactosamine 3-beta-galactosyltransferase activity"/>
    <property type="evidence" value="ECO:0007669"/>
    <property type="project" value="UniProtKB-EC"/>
</dbReference>
<evidence type="ECO:0000256" key="5">
    <source>
        <dbReference type="ARBA" id="ARBA00022676"/>
    </source>
</evidence>
<feature type="transmembrane region" description="Helical" evidence="12">
    <location>
        <begin position="18"/>
        <end position="35"/>
    </location>
</feature>
<keyword evidence="14" id="KW-1185">Reference proteome</keyword>
<feature type="domain" description="Fringe-like glycosyltransferase" evidence="13">
    <location>
        <begin position="58"/>
        <end position="185"/>
    </location>
</feature>
<dbReference type="Pfam" id="PF02434">
    <property type="entry name" value="Fringe"/>
    <property type="match status" value="1"/>
</dbReference>
<dbReference type="PANTHER" id="PTHR23033">
    <property type="entry name" value="BETA1,3-GALACTOSYLTRANSFERASE"/>
    <property type="match status" value="1"/>
</dbReference>
<dbReference type="Gene3D" id="3.90.550.50">
    <property type="match status" value="1"/>
</dbReference>
<dbReference type="OrthoDB" id="414175at2759"/>
<evidence type="ECO:0000256" key="12">
    <source>
        <dbReference type="SAM" id="Phobius"/>
    </source>
</evidence>
<evidence type="ECO:0000256" key="6">
    <source>
        <dbReference type="ARBA" id="ARBA00022679"/>
    </source>
</evidence>
<evidence type="ECO:0000313" key="14">
    <source>
        <dbReference type="Proteomes" id="UP001652661"/>
    </source>
</evidence>
<evidence type="ECO:0000256" key="7">
    <source>
        <dbReference type="ARBA" id="ARBA00022692"/>
    </source>
</evidence>
<keyword evidence="10 12" id="KW-1133">Transmembrane helix</keyword>
<organism evidence="14 15">
    <name type="scientific">Drosophila kikkawai</name>
    <name type="common">Fruit fly</name>
    <dbReference type="NCBI Taxonomy" id="30033"/>
    <lineage>
        <taxon>Eukaryota</taxon>
        <taxon>Metazoa</taxon>
        <taxon>Ecdysozoa</taxon>
        <taxon>Arthropoda</taxon>
        <taxon>Hexapoda</taxon>
        <taxon>Insecta</taxon>
        <taxon>Pterygota</taxon>
        <taxon>Neoptera</taxon>
        <taxon>Endopterygota</taxon>
        <taxon>Diptera</taxon>
        <taxon>Brachycera</taxon>
        <taxon>Muscomorpha</taxon>
        <taxon>Ephydroidea</taxon>
        <taxon>Drosophilidae</taxon>
        <taxon>Drosophila</taxon>
        <taxon>Sophophora</taxon>
    </lineage>
</organism>
<protein>
    <recommendedName>
        <fullName evidence="4">N-acetylgalactosaminide beta-1,3-galactosyltransferase</fullName>
        <ecNumber evidence="4">2.4.1.122</ecNumber>
    </recommendedName>
</protein>
<dbReference type="GO" id="GO:0000166">
    <property type="term" value="F:nucleotide binding"/>
    <property type="evidence" value="ECO:0007669"/>
    <property type="project" value="UniProtKB-KW"/>
</dbReference>
<evidence type="ECO:0000256" key="9">
    <source>
        <dbReference type="ARBA" id="ARBA00022968"/>
    </source>
</evidence>
<keyword evidence="6" id="KW-0808">Transferase</keyword>
<evidence type="ECO:0000256" key="4">
    <source>
        <dbReference type="ARBA" id="ARBA00012557"/>
    </source>
</evidence>
<accession>A0A6P4JF14</accession>
<keyword evidence="8" id="KW-0547">Nucleotide-binding</keyword>
<evidence type="ECO:0000256" key="11">
    <source>
        <dbReference type="ARBA" id="ARBA00023136"/>
    </source>
</evidence>
<dbReference type="Proteomes" id="UP001652661">
    <property type="component" value="Chromosome 3L"/>
</dbReference>
<proteinExistence type="inferred from homology"/>
<comment type="subcellular location">
    <subcellularLocation>
        <location evidence="1">Membrane</location>
        <topology evidence="1">Single-pass type II membrane protein</topology>
    </subcellularLocation>
</comment>
<evidence type="ECO:0000313" key="15">
    <source>
        <dbReference type="RefSeq" id="XP_017034116.1"/>
    </source>
</evidence>
<evidence type="ECO:0000256" key="10">
    <source>
        <dbReference type="ARBA" id="ARBA00022989"/>
    </source>
</evidence>
<dbReference type="RefSeq" id="XP_017034116.1">
    <property type="nucleotide sequence ID" value="XM_017178627.3"/>
</dbReference>
<evidence type="ECO:0000256" key="2">
    <source>
        <dbReference type="ARBA" id="ARBA00004922"/>
    </source>
</evidence>
<gene>
    <name evidence="15" type="primary">LOC108083003</name>
</gene>